<evidence type="ECO:0000259" key="4">
    <source>
        <dbReference type="PROSITE" id="PS50102"/>
    </source>
</evidence>
<dbReference type="InterPro" id="IPR035979">
    <property type="entry name" value="RBD_domain_sf"/>
</dbReference>
<dbReference type="Pfam" id="PF00076">
    <property type="entry name" value="RRM_1"/>
    <property type="match status" value="1"/>
</dbReference>
<dbReference type="InterPro" id="IPR051229">
    <property type="entry name" value="ALYREF_mRNA_export"/>
</dbReference>
<keyword evidence="6" id="KW-1185">Reference proteome</keyword>
<protein>
    <recommendedName>
        <fullName evidence="4">RRM domain-containing protein</fullName>
    </recommendedName>
</protein>
<feature type="compositionally biased region" description="Basic and acidic residues" evidence="3">
    <location>
        <begin position="243"/>
        <end position="253"/>
    </location>
</feature>
<feature type="domain" description="RRM" evidence="4">
    <location>
        <begin position="87"/>
        <end position="165"/>
    </location>
</feature>
<dbReference type="SUPFAM" id="SSF54928">
    <property type="entry name" value="RNA-binding domain, RBD"/>
    <property type="match status" value="1"/>
</dbReference>
<dbReference type="PROSITE" id="PS50102">
    <property type="entry name" value="RRM"/>
    <property type="match status" value="1"/>
</dbReference>
<reference evidence="5" key="1">
    <citation type="submission" date="2022-08" db="EMBL/GenBank/DDBJ databases">
        <authorList>
            <consortium name="DOE Joint Genome Institute"/>
            <person name="Min B."/>
            <person name="Riley R."/>
            <person name="Sierra-Patev S."/>
            <person name="Naranjo-Ortiz M."/>
            <person name="Looney B."/>
            <person name="Konkel Z."/>
            <person name="Slot J.C."/>
            <person name="Sakamoto Y."/>
            <person name="Steenwyk J.L."/>
            <person name="Rokas A."/>
            <person name="Carro J."/>
            <person name="Camarero S."/>
            <person name="Ferreira P."/>
            <person name="Molpeceres G."/>
            <person name="Ruiz-Duenas F.J."/>
            <person name="Serrano A."/>
            <person name="Henrissat B."/>
            <person name="Drula E."/>
            <person name="Hughes K.W."/>
            <person name="Mata J.L."/>
            <person name="Ishikawa N.K."/>
            <person name="Vargas-Isla R."/>
            <person name="Ushijima S."/>
            <person name="Smith C.A."/>
            <person name="Ahrendt S."/>
            <person name="Andreopoulos W."/>
            <person name="He G."/>
            <person name="Labutti K."/>
            <person name="Lipzen A."/>
            <person name="Ng V."/>
            <person name="Sandor L."/>
            <person name="Barry K."/>
            <person name="Martinez A.T."/>
            <person name="Xiao Y."/>
            <person name="Gibbons J.G."/>
            <person name="Terashima K."/>
            <person name="Hibbett D.S."/>
            <person name="Grigoriev I.V."/>
        </authorList>
    </citation>
    <scope>NUCLEOTIDE SEQUENCE</scope>
    <source>
        <strain evidence="5">TFB10827</strain>
    </source>
</reference>
<keyword evidence="1 2" id="KW-0694">RNA-binding</keyword>
<evidence type="ECO:0000313" key="6">
    <source>
        <dbReference type="Proteomes" id="UP001163828"/>
    </source>
</evidence>
<dbReference type="CDD" id="cd12418">
    <property type="entry name" value="RRM_Aly_REF_like"/>
    <property type="match status" value="1"/>
</dbReference>
<dbReference type="Proteomes" id="UP001163828">
    <property type="component" value="Unassembled WGS sequence"/>
</dbReference>
<dbReference type="PANTHER" id="PTHR19965:SF82">
    <property type="entry name" value="THO COMPLEX SUBUNIT 4"/>
    <property type="match status" value="1"/>
</dbReference>
<dbReference type="SMART" id="SM01218">
    <property type="entry name" value="FoP_duplication"/>
    <property type="match status" value="1"/>
</dbReference>
<proteinExistence type="predicted"/>
<comment type="caution">
    <text evidence="5">The sequence shown here is derived from an EMBL/GenBank/DDBJ whole genome shotgun (WGS) entry which is preliminary data.</text>
</comment>
<feature type="region of interest" description="Disordered" evidence="3">
    <location>
        <begin position="160"/>
        <end position="265"/>
    </location>
</feature>
<dbReference type="PANTHER" id="PTHR19965">
    <property type="entry name" value="RNA AND EXPORT FACTOR BINDING PROTEIN"/>
    <property type="match status" value="1"/>
</dbReference>
<dbReference type="Gene3D" id="3.30.70.330">
    <property type="match status" value="1"/>
</dbReference>
<dbReference type="EMBL" id="MU790695">
    <property type="protein sequence ID" value="KAJ3994592.1"/>
    <property type="molecule type" value="Genomic_DNA"/>
</dbReference>
<dbReference type="SMART" id="SM00360">
    <property type="entry name" value="RRM"/>
    <property type="match status" value="1"/>
</dbReference>
<dbReference type="InterPro" id="IPR025715">
    <property type="entry name" value="FoP_C"/>
</dbReference>
<sequence length="288" mass="31015">MMGGAKKNPRGHIYGFNHYHLVTLNYLRSSSKMSAFRAQRGGTKPYSRPPRGDLNAQWLHDKAPGMKNMNDDPRPRGPSDILEQSNTKLIVSNLHYEVTPKDLTAIFGQTGTLVREPIIRYDRSGRSTGIATVIYETAAEAAKGKKTFDGVLAKGQPMTIAFDTSGPRQSRRAVSAPHSSLINRIQKAPLADRLSSDDIQLKDSAGPGPTRTRPSRRGGRGATRGGGAVQRSDPKPKALKQPKTAEELDKELDAFMGDAEPGSMSAAGIVPVADSAIGVVAEQDVEMA</sequence>
<name>A0ABQ8Q7R9_9AGAR</name>
<accession>A0ABQ8Q7R9</accession>
<gene>
    <name evidence="5" type="ORF">F5050DRAFT_1773152</name>
</gene>
<evidence type="ECO:0000313" key="5">
    <source>
        <dbReference type="EMBL" id="KAJ3994592.1"/>
    </source>
</evidence>
<dbReference type="Pfam" id="PF13865">
    <property type="entry name" value="FoP_duplication"/>
    <property type="match status" value="1"/>
</dbReference>
<evidence type="ECO:0000256" key="2">
    <source>
        <dbReference type="PROSITE-ProRule" id="PRU00176"/>
    </source>
</evidence>
<dbReference type="InterPro" id="IPR000504">
    <property type="entry name" value="RRM_dom"/>
</dbReference>
<organism evidence="5 6">
    <name type="scientific">Lentinula boryana</name>
    <dbReference type="NCBI Taxonomy" id="40481"/>
    <lineage>
        <taxon>Eukaryota</taxon>
        <taxon>Fungi</taxon>
        <taxon>Dikarya</taxon>
        <taxon>Basidiomycota</taxon>
        <taxon>Agaricomycotina</taxon>
        <taxon>Agaricomycetes</taxon>
        <taxon>Agaricomycetidae</taxon>
        <taxon>Agaricales</taxon>
        <taxon>Marasmiineae</taxon>
        <taxon>Omphalotaceae</taxon>
        <taxon>Lentinula</taxon>
    </lineage>
</organism>
<evidence type="ECO:0000256" key="3">
    <source>
        <dbReference type="SAM" id="MobiDB-lite"/>
    </source>
</evidence>
<evidence type="ECO:0000256" key="1">
    <source>
        <dbReference type="ARBA" id="ARBA00022884"/>
    </source>
</evidence>
<dbReference type="InterPro" id="IPR012677">
    <property type="entry name" value="Nucleotide-bd_a/b_plait_sf"/>
</dbReference>